<accession>A0A7W8YU15</accession>
<organism evidence="1 2">
    <name type="scientific">Pedobacter cryoconitis</name>
    <dbReference type="NCBI Taxonomy" id="188932"/>
    <lineage>
        <taxon>Bacteria</taxon>
        <taxon>Pseudomonadati</taxon>
        <taxon>Bacteroidota</taxon>
        <taxon>Sphingobacteriia</taxon>
        <taxon>Sphingobacteriales</taxon>
        <taxon>Sphingobacteriaceae</taxon>
        <taxon>Pedobacter</taxon>
    </lineage>
</organism>
<name>A0A7W8YU15_9SPHI</name>
<reference evidence="1 2" key="1">
    <citation type="submission" date="2020-08" db="EMBL/GenBank/DDBJ databases">
        <title>Genomic Encyclopedia of Type Strains, Phase IV (KMG-V): Genome sequencing to study the core and pangenomes of soil and plant-associated prokaryotes.</title>
        <authorList>
            <person name="Whitman W."/>
        </authorList>
    </citation>
    <scope>NUCLEOTIDE SEQUENCE [LARGE SCALE GENOMIC DNA]</scope>
    <source>
        <strain evidence="1 2">MP7CTX6</strain>
    </source>
</reference>
<comment type="caution">
    <text evidence="1">The sequence shown here is derived from an EMBL/GenBank/DDBJ whole genome shotgun (WGS) entry which is preliminary data.</text>
</comment>
<evidence type="ECO:0000313" key="1">
    <source>
        <dbReference type="EMBL" id="MBB5621784.1"/>
    </source>
</evidence>
<gene>
    <name evidence="1" type="ORF">HDE69_002847</name>
</gene>
<protein>
    <submittedName>
        <fullName evidence="1">Uncharacterized protein</fullName>
    </submittedName>
</protein>
<dbReference type="RefSeq" id="WP_183867730.1">
    <property type="nucleotide sequence ID" value="NZ_JACHCF010000006.1"/>
</dbReference>
<proteinExistence type="predicted"/>
<dbReference type="AlphaFoldDB" id="A0A7W8YU15"/>
<evidence type="ECO:0000313" key="2">
    <source>
        <dbReference type="Proteomes" id="UP000537718"/>
    </source>
</evidence>
<sequence>MRVTLYKNALNFEWGKDMTGIGPPNDRILILLYNKEGRLFLACYSGARRSELKDTFPMHPAHGKNRTYEVFLVFKDVLSDAVSKSVYYGSVLTQVIA</sequence>
<dbReference type="EMBL" id="JACHCF010000006">
    <property type="protein sequence ID" value="MBB5621784.1"/>
    <property type="molecule type" value="Genomic_DNA"/>
</dbReference>
<dbReference type="Proteomes" id="UP000537718">
    <property type="component" value="Unassembled WGS sequence"/>
</dbReference>